<feature type="region of interest" description="Disordered" evidence="1">
    <location>
        <begin position="167"/>
        <end position="187"/>
    </location>
</feature>
<name>A0A2M8LHA8_9BACT</name>
<feature type="non-terminal residue" evidence="2">
    <location>
        <position position="1"/>
    </location>
</feature>
<dbReference type="EMBL" id="PFEU01000011">
    <property type="protein sequence ID" value="PJE76786.1"/>
    <property type="molecule type" value="Genomic_DNA"/>
</dbReference>
<reference evidence="3" key="1">
    <citation type="submission" date="2017-09" db="EMBL/GenBank/DDBJ databases">
        <title>Depth-based differentiation of microbial function through sediment-hosted aquifers and enrichment of novel symbionts in the deep terrestrial subsurface.</title>
        <authorList>
            <person name="Probst A.J."/>
            <person name="Ladd B."/>
            <person name="Jarett J.K."/>
            <person name="Geller-Mcgrath D.E."/>
            <person name="Sieber C.M.K."/>
            <person name="Emerson J.B."/>
            <person name="Anantharaman K."/>
            <person name="Thomas B.C."/>
            <person name="Malmstrom R."/>
            <person name="Stieglmeier M."/>
            <person name="Klingl A."/>
            <person name="Woyke T."/>
            <person name="Ryan C.M."/>
            <person name="Banfield J.F."/>
        </authorList>
    </citation>
    <scope>NUCLEOTIDE SEQUENCE [LARGE SCALE GENOMIC DNA]</scope>
</reference>
<dbReference type="Proteomes" id="UP000231436">
    <property type="component" value="Unassembled WGS sequence"/>
</dbReference>
<evidence type="ECO:0000313" key="2">
    <source>
        <dbReference type="EMBL" id="PJE76786.1"/>
    </source>
</evidence>
<comment type="caution">
    <text evidence="2">The sequence shown here is derived from an EMBL/GenBank/DDBJ whole genome shotgun (WGS) entry which is preliminary data.</text>
</comment>
<protein>
    <submittedName>
        <fullName evidence="2">Uncharacterized protein</fullName>
    </submittedName>
</protein>
<gene>
    <name evidence="2" type="ORF">COV05_02620</name>
</gene>
<evidence type="ECO:0000256" key="1">
    <source>
        <dbReference type="SAM" id="MobiDB-lite"/>
    </source>
</evidence>
<dbReference type="AlphaFoldDB" id="A0A2M8LHA8"/>
<sequence>RVPFISFLIPRLYPITDQTSVPDPRRQHRATEDDVCFQFDQPSQPNIEELASIPVPANRLRDRVVQEDPEAGVPRLVELEQILDRHRRRRGGLEGHVQLRARVALACKLPTQIARVAGVGREAQDGRTFREHEDLSPVAALIDRRHEQLEFLTRALERPERFDLPPVARDELAPGSLRPDPLGPGASIRAHRALPRAHEERLRLGIRESIFVTRPELLDHLTRFVANREELLPGPRSEFDRVGQGEILHEEALNRPVLRSQKGRLHGVFPLG</sequence>
<proteinExistence type="predicted"/>
<evidence type="ECO:0000313" key="3">
    <source>
        <dbReference type="Proteomes" id="UP000231436"/>
    </source>
</evidence>
<accession>A0A2M8LHA8</accession>
<organism evidence="2 3">
    <name type="scientific">Candidatus Uhrbacteria bacterium CG10_big_fil_rev_8_21_14_0_10_48_16</name>
    <dbReference type="NCBI Taxonomy" id="1975038"/>
    <lineage>
        <taxon>Bacteria</taxon>
        <taxon>Candidatus Uhriibacteriota</taxon>
    </lineage>
</organism>